<proteinExistence type="predicted"/>
<organism evidence="1">
    <name type="scientific">marine metagenome</name>
    <dbReference type="NCBI Taxonomy" id="408172"/>
    <lineage>
        <taxon>unclassified sequences</taxon>
        <taxon>metagenomes</taxon>
        <taxon>ecological metagenomes</taxon>
    </lineage>
</organism>
<dbReference type="EMBL" id="UINC01052531">
    <property type="protein sequence ID" value="SVB67964.1"/>
    <property type="molecule type" value="Genomic_DNA"/>
</dbReference>
<protein>
    <submittedName>
        <fullName evidence="1">Uncharacterized protein</fullName>
    </submittedName>
</protein>
<dbReference type="AlphaFoldDB" id="A0A382FZY9"/>
<reference evidence="1" key="1">
    <citation type="submission" date="2018-05" db="EMBL/GenBank/DDBJ databases">
        <authorList>
            <person name="Lanie J.A."/>
            <person name="Ng W.-L."/>
            <person name="Kazmierczak K.M."/>
            <person name="Andrzejewski T.M."/>
            <person name="Davidsen T.M."/>
            <person name="Wayne K.J."/>
            <person name="Tettelin H."/>
            <person name="Glass J.I."/>
            <person name="Rusch D."/>
            <person name="Podicherti R."/>
            <person name="Tsui H.-C.T."/>
            <person name="Winkler M.E."/>
        </authorList>
    </citation>
    <scope>NUCLEOTIDE SEQUENCE</scope>
</reference>
<feature type="non-terminal residue" evidence="1">
    <location>
        <position position="67"/>
    </location>
</feature>
<name>A0A382FZY9_9ZZZZ</name>
<gene>
    <name evidence="1" type="ORF">METZ01_LOCUS220818</name>
</gene>
<sequence>VFIVSAQFVFTGLIFFVDFPSKIVESKFPSCTLELNSRIVFVVAIGSRPNLLLSVLMEFDTVAVAAR</sequence>
<feature type="non-terminal residue" evidence="1">
    <location>
        <position position="1"/>
    </location>
</feature>
<accession>A0A382FZY9</accession>
<evidence type="ECO:0000313" key="1">
    <source>
        <dbReference type="EMBL" id="SVB67964.1"/>
    </source>
</evidence>